<dbReference type="EMBL" id="BBSC01000011">
    <property type="protein sequence ID" value="GAM77976.1"/>
    <property type="molecule type" value="Genomic_DNA"/>
</dbReference>
<name>A0A0B8QHF9_9VIBR</name>
<dbReference type="Gene3D" id="2.60.120.200">
    <property type="match status" value="1"/>
</dbReference>
<comment type="caution">
    <text evidence="2">The sequence shown here is derived from an EMBL/GenBank/DDBJ whole genome shotgun (WGS) entry which is preliminary data.</text>
</comment>
<accession>A0A0B8QHF9</accession>
<evidence type="ECO:0000313" key="2">
    <source>
        <dbReference type="EMBL" id="GAM77976.1"/>
    </source>
</evidence>
<dbReference type="AlphaFoldDB" id="A0A0B8QHF9"/>
<dbReference type="Proteomes" id="UP000031666">
    <property type="component" value="Unassembled WGS sequence"/>
</dbReference>
<feature type="domain" description="Alginate lyase 2" evidence="1">
    <location>
        <begin position="21"/>
        <end position="62"/>
    </location>
</feature>
<dbReference type="Pfam" id="PF08787">
    <property type="entry name" value="Alginate_lyase2"/>
    <property type="match status" value="1"/>
</dbReference>
<dbReference type="SUPFAM" id="SSF49899">
    <property type="entry name" value="Concanavalin A-like lectins/glucanases"/>
    <property type="match status" value="1"/>
</dbReference>
<proteinExistence type="predicted"/>
<reference evidence="2 3" key="1">
    <citation type="submission" date="2015-01" db="EMBL/GenBank/DDBJ databases">
        <title>Vibrio sp. C94 JCM 19241 whole genome shotgun sequence.</title>
        <authorList>
            <person name="Sawabe T."/>
            <person name="Meirelles P."/>
            <person name="Feng G."/>
            <person name="Sayaka M."/>
            <person name="Hattori M."/>
            <person name="Ohkuma M."/>
        </authorList>
    </citation>
    <scope>NUCLEOTIDE SEQUENCE [LARGE SCALE GENOMIC DNA]</scope>
    <source>
        <strain evidence="3">JCM 19241</strain>
    </source>
</reference>
<protein>
    <recommendedName>
        <fullName evidence="1">Alginate lyase 2 domain-containing protein</fullName>
    </recommendedName>
</protein>
<dbReference type="InterPro" id="IPR013320">
    <property type="entry name" value="ConA-like_dom_sf"/>
</dbReference>
<reference evidence="2 3" key="2">
    <citation type="submission" date="2015-01" db="EMBL/GenBank/DDBJ databases">
        <authorList>
            <consortium name="NBRP consortium"/>
            <person name="Sawabe T."/>
            <person name="Meirelles P."/>
            <person name="Feng G."/>
            <person name="Sayaka M."/>
            <person name="Hattori M."/>
            <person name="Ohkuma M."/>
        </authorList>
    </citation>
    <scope>NUCLEOTIDE SEQUENCE [LARGE SCALE GENOMIC DNA]</scope>
    <source>
        <strain evidence="3">JCM 19241</strain>
    </source>
</reference>
<evidence type="ECO:0000259" key="1">
    <source>
        <dbReference type="Pfam" id="PF08787"/>
    </source>
</evidence>
<sequence length="63" mass="7166">MLTFELYQEGKAPRKVSVDLDIYGVSLEDSWNYFKAGVYVQNRTGDADDMTAATIYDLKVTHD</sequence>
<organism evidence="2 3">
    <name type="scientific">Vibrio ishigakensis</name>
    <dbReference type="NCBI Taxonomy" id="1481914"/>
    <lineage>
        <taxon>Bacteria</taxon>
        <taxon>Pseudomonadati</taxon>
        <taxon>Pseudomonadota</taxon>
        <taxon>Gammaproteobacteria</taxon>
        <taxon>Vibrionales</taxon>
        <taxon>Vibrionaceae</taxon>
        <taxon>Vibrio</taxon>
    </lineage>
</organism>
<evidence type="ECO:0000313" key="3">
    <source>
        <dbReference type="Proteomes" id="UP000031666"/>
    </source>
</evidence>
<dbReference type="InterPro" id="IPR014895">
    <property type="entry name" value="Alginate_lyase_2"/>
</dbReference>
<gene>
    <name evidence="2" type="ORF">JCM19241_704</name>
</gene>